<reference evidence="2 3" key="1">
    <citation type="submission" date="2019-10" db="EMBL/GenBank/DDBJ databases">
        <title>Whole genome shotgun sequence of Acrocarpospora corrugata NBRC 13972.</title>
        <authorList>
            <person name="Ichikawa N."/>
            <person name="Kimura A."/>
            <person name="Kitahashi Y."/>
            <person name="Komaki H."/>
            <person name="Oguchi A."/>
        </authorList>
    </citation>
    <scope>NUCLEOTIDE SEQUENCE [LARGE SCALE GENOMIC DNA]</scope>
    <source>
        <strain evidence="2 3">NBRC 13972</strain>
    </source>
</reference>
<name>A0A5M3W1C5_9ACTN</name>
<keyword evidence="1" id="KW-1133">Transmembrane helix</keyword>
<keyword evidence="1" id="KW-0472">Membrane</keyword>
<evidence type="ECO:0000256" key="1">
    <source>
        <dbReference type="SAM" id="Phobius"/>
    </source>
</evidence>
<keyword evidence="3" id="KW-1185">Reference proteome</keyword>
<gene>
    <name evidence="2" type="ORF">Acor_31870</name>
</gene>
<comment type="caution">
    <text evidence="2">The sequence shown here is derived from an EMBL/GenBank/DDBJ whole genome shotgun (WGS) entry which is preliminary data.</text>
</comment>
<proteinExistence type="predicted"/>
<keyword evidence="1" id="KW-0812">Transmembrane</keyword>
<evidence type="ECO:0000313" key="2">
    <source>
        <dbReference type="EMBL" id="GES01123.1"/>
    </source>
</evidence>
<protein>
    <submittedName>
        <fullName evidence="2">Uncharacterized protein</fullName>
    </submittedName>
</protein>
<feature type="transmembrane region" description="Helical" evidence="1">
    <location>
        <begin position="6"/>
        <end position="26"/>
    </location>
</feature>
<accession>A0A5M3W1C5</accession>
<evidence type="ECO:0000313" key="3">
    <source>
        <dbReference type="Proteomes" id="UP000334990"/>
    </source>
</evidence>
<sequence length="62" mass="6941">MVMDVLIALGFAVVVLVIADRLLLLLESHGHLNWRRNGRKKLPAEPGVDLERLLDEPVGESR</sequence>
<dbReference type="Proteomes" id="UP000334990">
    <property type="component" value="Unassembled WGS sequence"/>
</dbReference>
<dbReference type="AlphaFoldDB" id="A0A5M3W1C5"/>
<organism evidence="2 3">
    <name type="scientific">Acrocarpospora corrugata</name>
    <dbReference type="NCBI Taxonomy" id="35763"/>
    <lineage>
        <taxon>Bacteria</taxon>
        <taxon>Bacillati</taxon>
        <taxon>Actinomycetota</taxon>
        <taxon>Actinomycetes</taxon>
        <taxon>Streptosporangiales</taxon>
        <taxon>Streptosporangiaceae</taxon>
        <taxon>Acrocarpospora</taxon>
    </lineage>
</organism>
<dbReference type="EMBL" id="BLAD01000048">
    <property type="protein sequence ID" value="GES01123.1"/>
    <property type="molecule type" value="Genomic_DNA"/>
</dbReference>